<sequence>MSQKKKIYKSGDDILVLIIKLHIHKINSLISQDQQRNFFYPFIVLCYSFKIRNAIAFNLPESLLHGFSPQACYERNHGKKIELYSPFKKLGLNLTRSSGKG</sequence>
<accession>A0AAP0S5B2</accession>
<dbReference type="Proteomes" id="UP001415857">
    <property type="component" value="Unassembled WGS sequence"/>
</dbReference>
<dbReference type="EMBL" id="JBBPBK010000004">
    <property type="protein sequence ID" value="KAK9287402.1"/>
    <property type="molecule type" value="Genomic_DNA"/>
</dbReference>
<name>A0AAP0S5B2_LIQFO</name>
<protein>
    <submittedName>
        <fullName evidence="1">Uncharacterized protein</fullName>
    </submittedName>
</protein>
<keyword evidence="2" id="KW-1185">Reference proteome</keyword>
<gene>
    <name evidence="1" type="ORF">L1049_015821</name>
</gene>
<comment type="caution">
    <text evidence="1">The sequence shown here is derived from an EMBL/GenBank/DDBJ whole genome shotgun (WGS) entry which is preliminary data.</text>
</comment>
<reference evidence="1 2" key="1">
    <citation type="journal article" date="2024" name="Plant J.">
        <title>Genome sequences and population genomics reveal climatic adaptation and genomic divergence between two closely related sweetgum species.</title>
        <authorList>
            <person name="Xu W.Q."/>
            <person name="Ren C.Q."/>
            <person name="Zhang X.Y."/>
            <person name="Comes H.P."/>
            <person name="Liu X.H."/>
            <person name="Li Y.G."/>
            <person name="Kettle C.J."/>
            <person name="Jalonen R."/>
            <person name="Gaisberger H."/>
            <person name="Ma Y.Z."/>
            <person name="Qiu Y.X."/>
        </authorList>
    </citation>
    <scope>NUCLEOTIDE SEQUENCE [LARGE SCALE GENOMIC DNA]</scope>
    <source>
        <strain evidence="1">Hangzhou</strain>
    </source>
</reference>
<evidence type="ECO:0000313" key="2">
    <source>
        <dbReference type="Proteomes" id="UP001415857"/>
    </source>
</evidence>
<proteinExistence type="predicted"/>
<evidence type="ECO:0000313" key="1">
    <source>
        <dbReference type="EMBL" id="KAK9287402.1"/>
    </source>
</evidence>
<organism evidence="1 2">
    <name type="scientific">Liquidambar formosana</name>
    <name type="common">Formosan gum</name>
    <dbReference type="NCBI Taxonomy" id="63359"/>
    <lineage>
        <taxon>Eukaryota</taxon>
        <taxon>Viridiplantae</taxon>
        <taxon>Streptophyta</taxon>
        <taxon>Embryophyta</taxon>
        <taxon>Tracheophyta</taxon>
        <taxon>Spermatophyta</taxon>
        <taxon>Magnoliopsida</taxon>
        <taxon>eudicotyledons</taxon>
        <taxon>Gunneridae</taxon>
        <taxon>Pentapetalae</taxon>
        <taxon>Saxifragales</taxon>
        <taxon>Altingiaceae</taxon>
        <taxon>Liquidambar</taxon>
    </lineage>
</organism>
<dbReference type="AlphaFoldDB" id="A0AAP0S5B2"/>